<reference evidence="1 2" key="1">
    <citation type="submission" date="2021-02" db="EMBL/GenBank/DDBJ databases">
        <title>Whole genome sequencing of Streptomyces actuosus VRA1.</title>
        <authorList>
            <person name="Sen G."/>
            <person name="Sen A."/>
        </authorList>
    </citation>
    <scope>NUCLEOTIDE SEQUENCE [LARGE SCALE GENOMIC DNA]</scope>
    <source>
        <strain evidence="1 2">VRA1</strain>
    </source>
</reference>
<gene>
    <name evidence="1" type="ORF">JS756_31145</name>
</gene>
<evidence type="ECO:0000313" key="2">
    <source>
        <dbReference type="Proteomes" id="UP000788262"/>
    </source>
</evidence>
<accession>A0ABS2W028</accession>
<protein>
    <submittedName>
        <fullName evidence="1">Uncharacterized protein</fullName>
    </submittedName>
</protein>
<comment type="caution">
    <text evidence="1">The sequence shown here is derived from an EMBL/GenBank/DDBJ whole genome shotgun (WGS) entry which is preliminary data.</text>
</comment>
<keyword evidence="2" id="KW-1185">Reference proteome</keyword>
<dbReference type="EMBL" id="JAFFZS010000040">
    <property type="protein sequence ID" value="MBN0048480.1"/>
    <property type="molecule type" value="Genomic_DNA"/>
</dbReference>
<dbReference type="Proteomes" id="UP000788262">
    <property type="component" value="Unassembled WGS sequence"/>
</dbReference>
<organism evidence="1 2">
    <name type="scientific">Streptomyces actuosus</name>
    <dbReference type="NCBI Taxonomy" id="1885"/>
    <lineage>
        <taxon>Bacteria</taxon>
        <taxon>Bacillati</taxon>
        <taxon>Actinomycetota</taxon>
        <taxon>Actinomycetes</taxon>
        <taxon>Kitasatosporales</taxon>
        <taxon>Streptomycetaceae</taxon>
        <taxon>Streptomyces</taxon>
    </lineage>
</organism>
<sequence>MTCWSLSQPPSPLRSGWKTPAAGYLRGERQEPRGLLPGELLLGGGTVGQVEQLGVDEFAVGEEGFHVRAQVGVEEAGVGPGWAGR</sequence>
<dbReference type="RefSeq" id="WP_205386613.1">
    <property type="nucleotide sequence ID" value="NZ_JAFFZS010000040.1"/>
</dbReference>
<proteinExistence type="predicted"/>
<evidence type="ECO:0000313" key="1">
    <source>
        <dbReference type="EMBL" id="MBN0048480.1"/>
    </source>
</evidence>
<name>A0ABS2W028_STRAS</name>